<reference evidence="6 7" key="1">
    <citation type="submission" date="2019-05" db="EMBL/GenBank/DDBJ databases">
        <title>Dyadobacter AR-3-8 sp. nov., isolated from arctic soil.</title>
        <authorList>
            <person name="Chaudhary D.K."/>
        </authorList>
    </citation>
    <scope>NUCLEOTIDE SEQUENCE [LARGE SCALE GENOMIC DNA]</scope>
    <source>
        <strain evidence="6 7">AR-3-8</strain>
    </source>
</reference>
<dbReference type="InterPro" id="IPR024607">
    <property type="entry name" value="Sulfatase_CS"/>
</dbReference>
<dbReference type="OrthoDB" id="9789742at2"/>
<keyword evidence="7" id="KW-1185">Reference proteome</keyword>
<organism evidence="6 7">
    <name type="scientific">Dyadobacter frigoris</name>
    <dbReference type="NCBI Taxonomy" id="2576211"/>
    <lineage>
        <taxon>Bacteria</taxon>
        <taxon>Pseudomonadati</taxon>
        <taxon>Bacteroidota</taxon>
        <taxon>Cytophagia</taxon>
        <taxon>Cytophagales</taxon>
        <taxon>Spirosomataceae</taxon>
        <taxon>Dyadobacter</taxon>
    </lineage>
</organism>
<dbReference type="SUPFAM" id="SSF53649">
    <property type="entry name" value="Alkaline phosphatase-like"/>
    <property type="match status" value="1"/>
</dbReference>
<dbReference type="CDD" id="cd16031">
    <property type="entry name" value="G6S_like"/>
    <property type="match status" value="1"/>
</dbReference>
<evidence type="ECO:0000256" key="2">
    <source>
        <dbReference type="ARBA" id="ARBA00022801"/>
    </source>
</evidence>
<evidence type="ECO:0000256" key="4">
    <source>
        <dbReference type="SAM" id="SignalP"/>
    </source>
</evidence>
<keyword evidence="4" id="KW-0732">Signal</keyword>
<keyword evidence="2" id="KW-0378">Hydrolase</keyword>
<dbReference type="PANTHER" id="PTHR43108">
    <property type="entry name" value="N-ACETYLGLUCOSAMINE-6-SULFATASE FAMILY MEMBER"/>
    <property type="match status" value="1"/>
</dbReference>
<gene>
    <name evidence="6" type="ORF">FDK13_19330</name>
</gene>
<proteinExistence type="inferred from homology"/>
<evidence type="ECO:0000256" key="1">
    <source>
        <dbReference type="ARBA" id="ARBA00008779"/>
    </source>
</evidence>
<evidence type="ECO:0000313" key="7">
    <source>
        <dbReference type="Proteomes" id="UP000304900"/>
    </source>
</evidence>
<dbReference type="InterPro" id="IPR032506">
    <property type="entry name" value="SGSH_C"/>
</dbReference>
<dbReference type="Proteomes" id="UP000304900">
    <property type="component" value="Unassembled WGS sequence"/>
</dbReference>
<dbReference type="Gene3D" id="3.40.720.10">
    <property type="entry name" value="Alkaline Phosphatase, subunit A"/>
    <property type="match status" value="1"/>
</dbReference>
<feature type="signal peptide" evidence="4">
    <location>
        <begin position="1"/>
        <end position="23"/>
    </location>
</feature>
<sequence>MYKKSFATSCFSFLICFSFSSFAQQKIKNTGKHVENYSSEKSRTNLRPNIIFILSDDHAYQAIGAYGNKLARTPNIDRIGKEGALFQNMMVTNAICGPSRATLLTGKYSHMNGYKTNGKIPFNTSQQMFPKLLQQNGYQTAWIGKLHLETVPGGFDYVQIPPGQGDYYNPDFINSKGDTVHYEGYLTDLVTTFSLDWLSKRDQSKPFMMVVGEKATHRNWMPDLQDLGAYDDVEFPIPTTFYDDYKTRVAAGNQDMNIAKTMKTGHDFKIHADYNDQEYNRFTPPQRKIFEQYYDKITAEFDAKALKEDELLRWKFQRYMKDYLSTANSMDRNIGKILDYLDKTGLAKNTVVIYTSDQGFYTGEHGWFDKRFMYEQSLKTPFLMRYPGVTKPGSKINQLAVNIDWAPSILDIAGVKIPANMQGMSILPILKQDAKPDNWRSETYYHYYEYPSPHKVQPHFGTRTSRYKLIRFYGPTDFWELFDLQKDPDELTNVFENKNYKQIVKDMKIKLKRLINQYQDDEALSILSNKKNIE</sequence>
<dbReference type="EMBL" id="SZVO01000009">
    <property type="protein sequence ID" value="TKT90491.1"/>
    <property type="molecule type" value="Genomic_DNA"/>
</dbReference>
<evidence type="ECO:0000313" key="6">
    <source>
        <dbReference type="EMBL" id="TKT90491.1"/>
    </source>
</evidence>
<feature type="coiled-coil region" evidence="3">
    <location>
        <begin position="497"/>
        <end position="524"/>
    </location>
</feature>
<dbReference type="Pfam" id="PF16347">
    <property type="entry name" value="SGSH_C"/>
    <property type="match status" value="1"/>
</dbReference>
<dbReference type="GO" id="GO:0016787">
    <property type="term" value="F:hydrolase activity"/>
    <property type="evidence" value="ECO:0007669"/>
    <property type="project" value="UniProtKB-KW"/>
</dbReference>
<keyword evidence="3" id="KW-0175">Coiled coil</keyword>
<dbReference type="PANTHER" id="PTHR43108:SF6">
    <property type="entry name" value="N-SULPHOGLUCOSAMINE SULPHOHYDROLASE"/>
    <property type="match status" value="1"/>
</dbReference>
<name>A0A4U6D315_9BACT</name>
<evidence type="ECO:0000256" key="3">
    <source>
        <dbReference type="SAM" id="Coils"/>
    </source>
</evidence>
<evidence type="ECO:0000259" key="5">
    <source>
        <dbReference type="Pfam" id="PF16347"/>
    </source>
</evidence>
<comment type="caution">
    <text evidence="6">The sequence shown here is derived from an EMBL/GenBank/DDBJ whole genome shotgun (WGS) entry which is preliminary data.</text>
</comment>
<protein>
    <submittedName>
        <fullName evidence="6">Sulfatase</fullName>
    </submittedName>
</protein>
<feature type="chain" id="PRO_5020581067" evidence="4">
    <location>
        <begin position="24"/>
        <end position="534"/>
    </location>
</feature>
<comment type="similarity">
    <text evidence="1">Belongs to the sulfatase family.</text>
</comment>
<dbReference type="RefSeq" id="WP_137341659.1">
    <property type="nucleotide sequence ID" value="NZ_BSQH01000002.1"/>
</dbReference>
<dbReference type="InterPro" id="IPR017850">
    <property type="entry name" value="Alkaline_phosphatase_core_sf"/>
</dbReference>
<dbReference type="PROSITE" id="PS00523">
    <property type="entry name" value="SULFATASE_1"/>
    <property type="match status" value="1"/>
</dbReference>
<dbReference type="AlphaFoldDB" id="A0A4U6D315"/>
<feature type="domain" description="N-sulphoglucosamine sulphohydrolase C-terminal" evidence="5">
    <location>
        <begin position="363"/>
        <end position="516"/>
    </location>
</feature>
<accession>A0A4U6D315</accession>